<sequence length="263" mass="29541">MAFIRSLLLLLTAYTAAEKLEDQVCGIEAPCQEDQVELVEEQFALDAEVQLLQANAVHLVPGEFRGSAAKELAPEAHPKPRAALNAQEGYRARRARLAGRAERRADPDSAKDEGFAWDQVSKAVKIDEIQARMASEVGQAREQLQGELDSLQQECPDAAQIKAGLAYAWDQIKKAVDIDDLKEQVEKAKQEGRSDYQGLKEQYEQLSRDVNVDQVKSQFYDQWDKFVQSLPSQDDLRKNWGDAFDKARTAASNAWDKISSIFR</sequence>
<dbReference type="EMBL" id="HBEG01003974">
    <property type="protein sequence ID" value="CAD8346615.1"/>
    <property type="molecule type" value="Transcribed_RNA"/>
</dbReference>
<gene>
    <name evidence="3" type="ORF">PBAH0796_LOCUS2353</name>
</gene>
<dbReference type="AlphaFoldDB" id="A0A7S0F966"/>
<organism evidence="3">
    <name type="scientific">Pyrodinium bahamense</name>
    <dbReference type="NCBI Taxonomy" id="73915"/>
    <lineage>
        <taxon>Eukaryota</taxon>
        <taxon>Sar</taxon>
        <taxon>Alveolata</taxon>
        <taxon>Dinophyceae</taxon>
        <taxon>Gonyaulacales</taxon>
        <taxon>Pyrocystaceae</taxon>
        <taxon>Pyrodinium</taxon>
    </lineage>
</organism>
<proteinExistence type="predicted"/>
<evidence type="ECO:0000256" key="2">
    <source>
        <dbReference type="SAM" id="SignalP"/>
    </source>
</evidence>
<feature type="coiled-coil region" evidence="1">
    <location>
        <begin position="134"/>
        <end position="209"/>
    </location>
</feature>
<evidence type="ECO:0000313" key="3">
    <source>
        <dbReference type="EMBL" id="CAD8346615.1"/>
    </source>
</evidence>
<accession>A0A7S0F966</accession>
<protein>
    <submittedName>
        <fullName evidence="3">Uncharacterized protein</fullName>
    </submittedName>
</protein>
<keyword evidence="2" id="KW-0732">Signal</keyword>
<feature type="chain" id="PRO_5031044843" evidence="2">
    <location>
        <begin position="18"/>
        <end position="263"/>
    </location>
</feature>
<dbReference type="SUPFAM" id="SSF58113">
    <property type="entry name" value="Apolipoprotein A-I"/>
    <property type="match status" value="1"/>
</dbReference>
<reference evidence="3" key="1">
    <citation type="submission" date="2021-01" db="EMBL/GenBank/DDBJ databases">
        <authorList>
            <person name="Corre E."/>
            <person name="Pelletier E."/>
            <person name="Niang G."/>
            <person name="Scheremetjew M."/>
            <person name="Finn R."/>
            <person name="Kale V."/>
            <person name="Holt S."/>
            <person name="Cochrane G."/>
            <person name="Meng A."/>
            <person name="Brown T."/>
            <person name="Cohen L."/>
        </authorList>
    </citation>
    <scope>NUCLEOTIDE SEQUENCE</scope>
    <source>
        <strain evidence="3">Pbaha01</strain>
    </source>
</reference>
<name>A0A7S0F966_9DINO</name>
<keyword evidence="1" id="KW-0175">Coiled coil</keyword>
<feature type="signal peptide" evidence="2">
    <location>
        <begin position="1"/>
        <end position="17"/>
    </location>
</feature>
<evidence type="ECO:0000256" key="1">
    <source>
        <dbReference type="SAM" id="Coils"/>
    </source>
</evidence>